<dbReference type="Gene3D" id="2.30.110.10">
    <property type="entry name" value="Electron Transport, Fmn-binding Protein, Chain A"/>
    <property type="match status" value="1"/>
</dbReference>
<dbReference type="InterPro" id="IPR019595">
    <property type="entry name" value="DUF2470"/>
</dbReference>
<organism evidence="2 3">
    <name type="scientific">Ananas comosus</name>
    <name type="common">Pineapple</name>
    <name type="synonym">Ananas ananas</name>
    <dbReference type="NCBI Taxonomy" id="4615"/>
    <lineage>
        <taxon>Eukaryota</taxon>
        <taxon>Viridiplantae</taxon>
        <taxon>Streptophyta</taxon>
        <taxon>Embryophyta</taxon>
        <taxon>Tracheophyta</taxon>
        <taxon>Spermatophyta</taxon>
        <taxon>Magnoliopsida</taxon>
        <taxon>Liliopsida</taxon>
        <taxon>Poales</taxon>
        <taxon>Bromeliaceae</taxon>
        <taxon>Bromelioideae</taxon>
        <taxon>Ananas</taxon>
    </lineage>
</organism>
<proteinExistence type="predicted"/>
<dbReference type="Proteomes" id="UP000515123">
    <property type="component" value="Linkage group 14"/>
</dbReference>
<keyword evidence="2" id="KW-1185">Reference proteome</keyword>
<gene>
    <name evidence="3" type="primary">LOC109720784</name>
</gene>
<dbReference type="InterPro" id="IPR012349">
    <property type="entry name" value="Split_barrel_FMN-bd"/>
</dbReference>
<dbReference type="GO" id="GO:0009507">
    <property type="term" value="C:chloroplast"/>
    <property type="evidence" value="ECO:0007669"/>
    <property type="project" value="TreeGrafter"/>
</dbReference>
<dbReference type="Gene3D" id="3.20.180.10">
    <property type="entry name" value="PNP-oxidase-like"/>
    <property type="match status" value="1"/>
</dbReference>
<dbReference type="PANTHER" id="PTHR13343">
    <property type="entry name" value="CREG1 PROTEIN"/>
    <property type="match status" value="1"/>
</dbReference>
<accession>A0A6P5G523</accession>
<evidence type="ECO:0000259" key="1">
    <source>
        <dbReference type="Pfam" id="PF10615"/>
    </source>
</evidence>
<name>A0A6P5G523_ANACO</name>
<evidence type="ECO:0000313" key="3">
    <source>
        <dbReference type="RefSeq" id="XP_020103686.1"/>
    </source>
</evidence>
<protein>
    <submittedName>
        <fullName evidence="3">Glutamyl-tRNA reductase-binding protein, chloroplastic</fullName>
    </submittedName>
</protein>
<dbReference type="SUPFAM" id="SSF50475">
    <property type="entry name" value="FMN-binding split barrel"/>
    <property type="match status" value="1"/>
</dbReference>
<sequence length="308" mass="34174">MPPLPHALLSPSPTLILSPKPHPHHRPLPLPLHARCSLRAAIPTESPPARGGLAITKLSPAELSRTIMELASAGTLSALTPDGWPLGVGARFVADAGGAPVLCLHSRDGSVASDARSSFHVMFEQSGSRTPQCTLLGNVVKPSDEMLLKKLRTRWEKKFGEEIDADLLHLISVERIFHREDFKEDGLWVAPSEYLNAEPDPLRNFAEKIVDEMNSRHAEDVQRLCNVYVESGFQVIDAKMIWVDRLGFDLHVCSEKGVFAVRIPFPREVVDEKGAKSSFNLMAHLAWEVDKNYVAPDFEKVNSLKMIR</sequence>
<dbReference type="OrthoDB" id="2138282at2759"/>
<dbReference type="FunFam" id="2.30.110.10:FF:000015">
    <property type="entry name" value="Glutamyl-tRNA reductase-binding protein, chloroplastic"/>
    <property type="match status" value="1"/>
</dbReference>
<reference evidence="2" key="1">
    <citation type="journal article" date="2015" name="Nat. Genet.">
        <title>The pineapple genome and the evolution of CAM photosynthesis.</title>
        <authorList>
            <person name="Ming R."/>
            <person name="VanBuren R."/>
            <person name="Wai C.M."/>
            <person name="Tang H."/>
            <person name="Schatz M.C."/>
            <person name="Bowers J.E."/>
            <person name="Lyons E."/>
            <person name="Wang M.L."/>
            <person name="Chen J."/>
            <person name="Biggers E."/>
            <person name="Zhang J."/>
            <person name="Huang L."/>
            <person name="Zhang L."/>
            <person name="Miao W."/>
            <person name="Zhang J."/>
            <person name="Ye Z."/>
            <person name="Miao C."/>
            <person name="Lin Z."/>
            <person name="Wang H."/>
            <person name="Zhou H."/>
            <person name="Yim W.C."/>
            <person name="Priest H.D."/>
            <person name="Zheng C."/>
            <person name="Woodhouse M."/>
            <person name="Edger P.P."/>
            <person name="Guyot R."/>
            <person name="Guo H.B."/>
            <person name="Guo H."/>
            <person name="Zheng G."/>
            <person name="Singh R."/>
            <person name="Sharma A."/>
            <person name="Min X."/>
            <person name="Zheng Y."/>
            <person name="Lee H."/>
            <person name="Gurtowski J."/>
            <person name="Sedlazeck F.J."/>
            <person name="Harkess A."/>
            <person name="McKain M.R."/>
            <person name="Liao Z."/>
            <person name="Fang J."/>
            <person name="Liu J."/>
            <person name="Zhang X."/>
            <person name="Zhang Q."/>
            <person name="Hu W."/>
            <person name="Qin Y."/>
            <person name="Wang K."/>
            <person name="Chen L.Y."/>
            <person name="Shirley N."/>
            <person name="Lin Y.R."/>
            <person name="Liu L.Y."/>
            <person name="Hernandez A.G."/>
            <person name="Wright C.L."/>
            <person name="Bulone V."/>
            <person name="Tuskan G.A."/>
            <person name="Heath K."/>
            <person name="Zee F."/>
            <person name="Moore P.H."/>
            <person name="Sunkar R."/>
            <person name="Leebens-Mack J.H."/>
            <person name="Mockler T."/>
            <person name="Bennetzen J.L."/>
            <person name="Freeling M."/>
            <person name="Sankoff D."/>
            <person name="Paterson A.H."/>
            <person name="Zhu X."/>
            <person name="Yang X."/>
            <person name="Smith J.A."/>
            <person name="Cushman J.C."/>
            <person name="Paull R.E."/>
            <person name="Yu Q."/>
        </authorList>
    </citation>
    <scope>NUCLEOTIDE SEQUENCE [LARGE SCALE GENOMIC DNA]</scope>
    <source>
        <strain evidence="2">cv. F153</strain>
    </source>
</reference>
<dbReference type="InterPro" id="IPR037119">
    <property type="entry name" value="Haem_oxidase_HugZ-like_sf"/>
</dbReference>
<reference evidence="3" key="2">
    <citation type="submission" date="2025-08" db="UniProtKB">
        <authorList>
            <consortium name="RefSeq"/>
        </authorList>
    </citation>
    <scope>IDENTIFICATION</scope>
    <source>
        <tissue evidence="3">Leaf</tissue>
    </source>
</reference>
<dbReference type="AlphaFoldDB" id="A0A6P5G523"/>
<dbReference type="RefSeq" id="XP_020103686.1">
    <property type="nucleotide sequence ID" value="XM_020248097.1"/>
</dbReference>
<dbReference type="Pfam" id="PF10615">
    <property type="entry name" value="DUF2470"/>
    <property type="match status" value="1"/>
</dbReference>
<dbReference type="GeneID" id="109720784"/>
<dbReference type="PANTHER" id="PTHR13343:SF22">
    <property type="entry name" value="GLUTAMYL-TRNA REDUCTASE-BINDING PROTEIN, CHLOROPLASTIC"/>
    <property type="match status" value="1"/>
</dbReference>
<evidence type="ECO:0000313" key="2">
    <source>
        <dbReference type="Proteomes" id="UP000515123"/>
    </source>
</evidence>
<feature type="domain" description="DUF2470" evidence="1">
    <location>
        <begin position="207"/>
        <end position="278"/>
    </location>
</feature>